<dbReference type="InterPro" id="IPR004374">
    <property type="entry name" value="PrfB"/>
</dbReference>
<comment type="caution">
    <text evidence="7">The sequence shown here is derived from an EMBL/GenBank/DDBJ whole genome shotgun (WGS) entry which is preliminary data.</text>
</comment>
<comment type="PTM">
    <text evidence="4">Methylated by PrmC. Methylation increases the termination efficiency of RF2.</text>
</comment>
<dbReference type="SMART" id="SM00937">
    <property type="entry name" value="PCRF"/>
    <property type="match status" value="1"/>
</dbReference>
<evidence type="ECO:0000313" key="8">
    <source>
        <dbReference type="Proteomes" id="UP001595683"/>
    </source>
</evidence>
<dbReference type="NCBIfam" id="TIGR00020">
    <property type="entry name" value="prfB"/>
    <property type="match status" value="1"/>
</dbReference>
<dbReference type="Pfam" id="PF00472">
    <property type="entry name" value="RF-1"/>
    <property type="match status" value="1"/>
</dbReference>
<accession>A0ABV7UZ29</accession>
<dbReference type="InterPro" id="IPR000352">
    <property type="entry name" value="Pep_chain_release_fac_I"/>
</dbReference>
<keyword evidence="3 4" id="KW-0648">Protein biosynthesis</keyword>
<evidence type="ECO:0000259" key="6">
    <source>
        <dbReference type="PROSITE" id="PS00745"/>
    </source>
</evidence>
<comment type="function">
    <text evidence="4">Peptide chain release factor 2 directs the termination of translation in response to the peptide chain termination codons UGA and UAA.</text>
</comment>
<dbReference type="PANTHER" id="PTHR43116">
    <property type="entry name" value="PEPTIDE CHAIN RELEASE FACTOR 2"/>
    <property type="match status" value="1"/>
</dbReference>
<evidence type="ECO:0000256" key="2">
    <source>
        <dbReference type="ARBA" id="ARBA00022481"/>
    </source>
</evidence>
<evidence type="ECO:0000313" key="7">
    <source>
        <dbReference type="EMBL" id="MFC3670413.1"/>
    </source>
</evidence>
<dbReference type="Pfam" id="PF03462">
    <property type="entry name" value="PCRF"/>
    <property type="match status" value="1"/>
</dbReference>
<proteinExistence type="inferred from homology"/>
<name>A0ABV7UZ29_9SPHN</name>
<dbReference type="RefSeq" id="WP_191323263.1">
    <property type="nucleotide sequence ID" value="NZ_BMZP01000003.1"/>
</dbReference>
<dbReference type="InterPro" id="IPR005139">
    <property type="entry name" value="PCRF"/>
</dbReference>
<gene>
    <name evidence="4 7" type="primary">prfB</name>
    <name evidence="7" type="ORF">ACFOOT_03145</name>
</gene>
<reference evidence="8" key="1">
    <citation type="journal article" date="2019" name="Int. J. Syst. Evol. Microbiol.">
        <title>The Global Catalogue of Microorganisms (GCM) 10K type strain sequencing project: providing services to taxonomists for standard genome sequencing and annotation.</title>
        <authorList>
            <consortium name="The Broad Institute Genomics Platform"/>
            <consortium name="The Broad Institute Genome Sequencing Center for Infectious Disease"/>
            <person name="Wu L."/>
            <person name="Ma J."/>
        </authorList>
    </citation>
    <scope>NUCLEOTIDE SEQUENCE [LARGE SCALE GENOMIC DNA]</scope>
    <source>
        <strain evidence="8">KCTC 42224</strain>
    </source>
</reference>
<organism evidence="7 8">
    <name type="scientific">Novosphingobium pokkalii</name>
    <dbReference type="NCBI Taxonomy" id="1770194"/>
    <lineage>
        <taxon>Bacteria</taxon>
        <taxon>Pseudomonadati</taxon>
        <taxon>Pseudomonadota</taxon>
        <taxon>Alphaproteobacteria</taxon>
        <taxon>Sphingomonadales</taxon>
        <taxon>Sphingomonadaceae</taxon>
        <taxon>Novosphingobium</taxon>
    </lineage>
</organism>
<keyword evidence="4" id="KW-0963">Cytoplasm</keyword>
<evidence type="ECO:0000256" key="1">
    <source>
        <dbReference type="ARBA" id="ARBA00010835"/>
    </source>
</evidence>
<keyword evidence="8" id="KW-1185">Reference proteome</keyword>
<dbReference type="EMBL" id="JBHRYE010000007">
    <property type="protein sequence ID" value="MFC3670413.1"/>
    <property type="molecule type" value="Genomic_DNA"/>
</dbReference>
<evidence type="ECO:0000256" key="3">
    <source>
        <dbReference type="ARBA" id="ARBA00022917"/>
    </source>
</evidence>
<feature type="domain" description="Prokaryotic-type class I peptide chain release factors" evidence="6">
    <location>
        <begin position="243"/>
        <end position="259"/>
    </location>
</feature>
<dbReference type="PROSITE" id="PS00745">
    <property type="entry name" value="RF_PROK_I"/>
    <property type="match status" value="1"/>
</dbReference>
<dbReference type="InterPro" id="IPR045853">
    <property type="entry name" value="Pep_chain_release_fac_I_sf"/>
</dbReference>
<dbReference type="Gene3D" id="1.20.58.410">
    <property type="entry name" value="Release factor"/>
    <property type="match status" value="1"/>
</dbReference>
<keyword evidence="2 4" id="KW-0488">Methylation</keyword>
<evidence type="ECO:0000256" key="4">
    <source>
        <dbReference type="HAMAP-Rule" id="MF_00094"/>
    </source>
</evidence>
<comment type="similarity">
    <text evidence="1 4">Belongs to the prokaryotic/mitochondrial release factor family.</text>
</comment>
<dbReference type="HAMAP" id="MF_00094">
    <property type="entry name" value="Rel_fac_2"/>
    <property type="match status" value="1"/>
</dbReference>
<protein>
    <recommendedName>
        <fullName evidence="4 5">Peptide chain release factor 2</fullName>
        <shortName evidence="4">RF-2</shortName>
    </recommendedName>
</protein>
<comment type="subcellular location">
    <subcellularLocation>
        <location evidence="4">Cytoplasm</location>
    </subcellularLocation>
</comment>
<dbReference type="Proteomes" id="UP001595683">
    <property type="component" value="Unassembled WGS sequence"/>
</dbReference>
<evidence type="ECO:0000256" key="5">
    <source>
        <dbReference type="NCBIfam" id="TIGR00020"/>
    </source>
</evidence>
<dbReference type="PANTHER" id="PTHR43116:SF3">
    <property type="entry name" value="CLASS I PEPTIDE CHAIN RELEASE FACTOR"/>
    <property type="match status" value="1"/>
</dbReference>
<dbReference type="Gene3D" id="3.30.160.20">
    <property type="match status" value="1"/>
</dbReference>
<feature type="modified residue" description="N5-methylglutamine" evidence="4">
    <location>
        <position position="250"/>
    </location>
</feature>
<dbReference type="SUPFAM" id="SSF75620">
    <property type="entry name" value="Release factor"/>
    <property type="match status" value="1"/>
</dbReference>
<dbReference type="Gene3D" id="3.30.70.1660">
    <property type="match status" value="1"/>
</dbReference>
<sequence>MRAEGQAHIDRIEAALALVRKFLDWDRAVRRLDELNARVEDPKLWDDPKNAEAVMRERRRLEASIGTVNQIGQEMADAIEFVELGEMEGDDETVAEGLATLAALANRADADKVQALLAGEADANNAYLEVHAGAGGTESQDWAEMLQRMYTRWAERHGYKVDLVDYHAGEAAGIKSATLLIKGENAYGYAKTESGVHRLVRISPYDSSARRHTSFSSVWVYPEIDDNIEVEINPADLKIDTYRASGAGGQHVNTTDSAVRITHVPTGIIVASQNDRSQHKNRATAMNMLKARIYEAELAKREAAASGEYAAKTEIGWGHQIRSYVLQPYQQVKDLRTGVVSTNPTDVLDGALDPFMAAALSQRVTGEKVAVEDDD</sequence>